<dbReference type="GO" id="GO:0016620">
    <property type="term" value="F:oxidoreductase activity, acting on the aldehyde or oxo group of donors, NAD or NADP as acceptor"/>
    <property type="evidence" value="ECO:0007669"/>
    <property type="project" value="InterPro"/>
</dbReference>
<dbReference type="CDD" id="cd07122">
    <property type="entry name" value="ALDH_F20_ACDH"/>
    <property type="match status" value="1"/>
</dbReference>
<organism evidence="3 4">
    <name type="scientific">Propionibacterium ruminifibrarum</name>
    <dbReference type="NCBI Taxonomy" id="1962131"/>
    <lineage>
        <taxon>Bacteria</taxon>
        <taxon>Bacillati</taxon>
        <taxon>Actinomycetota</taxon>
        <taxon>Actinomycetes</taxon>
        <taxon>Propionibacteriales</taxon>
        <taxon>Propionibacteriaceae</taxon>
        <taxon>Propionibacterium</taxon>
    </lineage>
</organism>
<proteinExistence type="predicted"/>
<protein>
    <submittedName>
        <fullName evidence="3">Aldehyde dehydrogenase N-terminal domain</fullName>
        <ecNumber evidence="3">1.-.-.-</ecNumber>
    </submittedName>
</protein>
<dbReference type="OrthoDB" id="323926at2"/>
<evidence type="ECO:0000259" key="2">
    <source>
        <dbReference type="Pfam" id="PF00171"/>
    </source>
</evidence>
<dbReference type="RefSeq" id="WP_119714713.1">
    <property type="nucleotide sequence ID" value="NZ_OMOH01000002.1"/>
</dbReference>
<dbReference type="Proteomes" id="UP000265962">
    <property type="component" value="Unassembled WGS sequence"/>
</dbReference>
<gene>
    <name evidence="3" type="ORF">PROPJV5_0437</name>
</gene>
<evidence type="ECO:0000313" key="3">
    <source>
        <dbReference type="EMBL" id="SPF67483.1"/>
    </source>
</evidence>
<keyword evidence="1 3" id="KW-0560">Oxidoreductase</keyword>
<dbReference type="InterPro" id="IPR015590">
    <property type="entry name" value="Aldehyde_DH_dom"/>
</dbReference>
<dbReference type="Pfam" id="PF00171">
    <property type="entry name" value="Aldedh"/>
    <property type="match status" value="1"/>
</dbReference>
<dbReference type="SUPFAM" id="SSF53720">
    <property type="entry name" value="ALDH-like"/>
    <property type="match status" value="1"/>
</dbReference>
<feature type="domain" description="Aldehyde dehydrogenase" evidence="2">
    <location>
        <begin position="13"/>
        <end position="275"/>
    </location>
</feature>
<sequence>MTGHFDADLVSIQQARDLVTASKEAMRSFQYAEQADVDRICQAMVDAAMANAARLGQLAHDETGFGFAEHKRLKNEFAAQGCWDAIKDVQTCGVLRHDTAKRIIEVGYPVGVIAALAPSTNPTSTAIFKILISVKARDGVVIAPHPTAIKSTSEAVRVMVEAGEAAGMPHGLVGCMTEVSLAGTNELMRHPTVSLILATGGPGMVTAAHSCGKPAIGVGPGNNPCYVDRSADVKRAAEMIVESKSFDCSTICATEQSVLADAPIAEELKSCMEAAGAHWLSADQARAVTAGMFRPNGLMHAKFVGRTPQQIADQVGIEVPPDARILVAPLTEIGPQHPISQEKLTTLLGFTTVDGWREGCEKAFELLKYGAGHSVSVHAADEEVVMAFALQKPAFRMMVNTWGSLGAVGFTTGLTPSFTLAPGGVGGAVISDNVSVEHLFNIKRIAYHLNDAPAAARAYGGVINGARPNPAVGLDASSIDDIVSRVLRELTRQ</sequence>
<dbReference type="EC" id="1.-.-.-" evidence="3"/>
<keyword evidence="4" id="KW-1185">Reference proteome</keyword>
<dbReference type="PANTHER" id="PTHR11699">
    <property type="entry name" value="ALDEHYDE DEHYDROGENASE-RELATED"/>
    <property type="match status" value="1"/>
</dbReference>
<dbReference type="AlphaFoldDB" id="A0A375HY05"/>
<dbReference type="InterPro" id="IPR016163">
    <property type="entry name" value="Ald_DH_C"/>
</dbReference>
<dbReference type="Gene3D" id="3.40.605.10">
    <property type="entry name" value="Aldehyde Dehydrogenase, Chain A, domain 1"/>
    <property type="match status" value="1"/>
</dbReference>
<dbReference type="InterPro" id="IPR016162">
    <property type="entry name" value="Ald_DH_N"/>
</dbReference>
<dbReference type="EMBL" id="OMOH01000002">
    <property type="protein sequence ID" value="SPF67483.1"/>
    <property type="molecule type" value="Genomic_DNA"/>
</dbReference>
<dbReference type="Gene3D" id="3.40.309.10">
    <property type="entry name" value="Aldehyde Dehydrogenase, Chain A, domain 2"/>
    <property type="match status" value="1"/>
</dbReference>
<accession>A0A375HY05</accession>
<name>A0A375HY05_9ACTN</name>
<reference evidence="4" key="1">
    <citation type="submission" date="2018-02" db="EMBL/GenBank/DDBJ databases">
        <authorList>
            <person name="Hornung B."/>
        </authorList>
    </citation>
    <scope>NUCLEOTIDE SEQUENCE [LARGE SCALE GENOMIC DNA]</scope>
</reference>
<evidence type="ECO:0000256" key="1">
    <source>
        <dbReference type="ARBA" id="ARBA00023002"/>
    </source>
</evidence>
<evidence type="ECO:0000313" key="4">
    <source>
        <dbReference type="Proteomes" id="UP000265962"/>
    </source>
</evidence>
<dbReference type="InterPro" id="IPR016161">
    <property type="entry name" value="Ald_DH/histidinol_DH"/>
</dbReference>